<evidence type="ECO:0000256" key="2">
    <source>
        <dbReference type="ARBA" id="ARBA00022525"/>
    </source>
</evidence>
<evidence type="ECO:0000256" key="3">
    <source>
        <dbReference type="ARBA" id="ARBA00022737"/>
    </source>
</evidence>
<feature type="domain" description="Peptidase M10 serralysin C-terminal" evidence="4">
    <location>
        <begin position="14"/>
        <end position="126"/>
    </location>
</feature>
<accession>A0ABS7HDU0</accession>
<comment type="caution">
    <text evidence="5">The sequence shown here is derived from an EMBL/GenBank/DDBJ whole genome shotgun (WGS) entry which is preliminary data.</text>
</comment>
<dbReference type="PRINTS" id="PR00313">
    <property type="entry name" value="CABNDNGRPT"/>
</dbReference>
<gene>
    <name evidence="5" type="ORF">JNB71_16890</name>
</gene>
<protein>
    <recommendedName>
        <fullName evidence="4">Peptidase M10 serralysin C-terminal domain-containing protein</fullName>
    </recommendedName>
</protein>
<dbReference type="InterPro" id="IPR011049">
    <property type="entry name" value="Serralysin-like_metalloprot_C"/>
</dbReference>
<dbReference type="RefSeq" id="WP_220372987.1">
    <property type="nucleotide sequence ID" value="NZ_JAEUAO010000004.1"/>
</dbReference>
<dbReference type="Pfam" id="PF08548">
    <property type="entry name" value="Peptidase_M10_C"/>
    <property type="match status" value="1"/>
</dbReference>
<comment type="subcellular location">
    <subcellularLocation>
        <location evidence="1">Secreted</location>
    </subcellularLocation>
</comment>
<dbReference type="SUPFAM" id="SSF51120">
    <property type="entry name" value="beta-Roll"/>
    <property type="match status" value="1"/>
</dbReference>
<keyword evidence="2" id="KW-0964">Secreted</keyword>
<dbReference type="PROSITE" id="PS00330">
    <property type="entry name" value="HEMOLYSIN_CALCIUM"/>
    <property type="match status" value="2"/>
</dbReference>
<name>A0ABS7HDU0_9HYPH</name>
<reference evidence="5 6" key="1">
    <citation type="journal article" date="2021" name="MBio">
        <title>Poor Competitiveness of Bradyrhizobium in Pigeon Pea Root Colonization in Indian Soils.</title>
        <authorList>
            <person name="Chalasani D."/>
            <person name="Basu A."/>
            <person name="Pullabhotla S.V.S.R.N."/>
            <person name="Jorrin B."/>
            <person name="Neal A.L."/>
            <person name="Poole P.S."/>
            <person name="Podile A.R."/>
            <person name="Tkacz A."/>
        </authorList>
    </citation>
    <scope>NUCLEOTIDE SEQUENCE [LARGE SCALE GENOMIC DNA]</scope>
    <source>
        <strain evidence="5 6">HU44</strain>
    </source>
</reference>
<dbReference type="InterPro" id="IPR018511">
    <property type="entry name" value="Hemolysin-typ_Ca-bd_CS"/>
</dbReference>
<dbReference type="Gene3D" id="2.150.10.10">
    <property type="entry name" value="Serralysin-like metalloprotease, C-terminal"/>
    <property type="match status" value="1"/>
</dbReference>
<evidence type="ECO:0000259" key="4">
    <source>
        <dbReference type="Pfam" id="PF08548"/>
    </source>
</evidence>
<evidence type="ECO:0000313" key="5">
    <source>
        <dbReference type="EMBL" id="MBW9064980.1"/>
    </source>
</evidence>
<evidence type="ECO:0000313" key="6">
    <source>
        <dbReference type="Proteomes" id="UP000757604"/>
    </source>
</evidence>
<sequence>MLTGSSGNDILSAGAGNDRLQGGFGADDLMGGAGSDTFLFKATTESTVSITGRDTIYDFVSGDRLSSPSSTELRRLLAFRFIGTDAFHKKAGELRYDKKTSDTYVYGDVNGDGKADFAIHLDGAIALSKGYFVL</sequence>
<organism evidence="5 6">
    <name type="scientific">Rhizobium herbae</name>
    <dbReference type="NCBI Taxonomy" id="508661"/>
    <lineage>
        <taxon>Bacteria</taxon>
        <taxon>Pseudomonadati</taxon>
        <taxon>Pseudomonadota</taxon>
        <taxon>Alphaproteobacteria</taxon>
        <taxon>Hyphomicrobiales</taxon>
        <taxon>Rhizobiaceae</taxon>
        <taxon>Rhizobium/Agrobacterium group</taxon>
        <taxon>Rhizobium</taxon>
    </lineage>
</organism>
<evidence type="ECO:0000256" key="1">
    <source>
        <dbReference type="ARBA" id="ARBA00004613"/>
    </source>
</evidence>
<keyword evidence="6" id="KW-1185">Reference proteome</keyword>
<dbReference type="Proteomes" id="UP000757604">
    <property type="component" value="Unassembled WGS sequence"/>
</dbReference>
<dbReference type="InterPro" id="IPR013858">
    <property type="entry name" value="Peptidase_M10B_C"/>
</dbReference>
<proteinExistence type="predicted"/>
<keyword evidence="3" id="KW-0677">Repeat</keyword>
<dbReference type="EMBL" id="JAEUAO010000004">
    <property type="protein sequence ID" value="MBW9064980.1"/>
    <property type="molecule type" value="Genomic_DNA"/>
</dbReference>